<protein>
    <recommendedName>
        <fullName evidence="2">Antibiotic biosynthesis monooxygenase</fullName>
    </recommendedName>
</protein>
<dbReference type="Gene3D" id="3.30.70.100">
    <property type="match status" value="1"/>
</dbReference>
<dbReference type="InterPro" id="IPR011008">
    <property type="entry name" value="Dimeric_a/b-barrel"/>
</dbReference>
<dbReference type="SUPFAM" id="SSF54909">
    <property type="entry name" value="Dimeric alpha+beta barrel"/>
    <property type="match status" value="1"/>
</dbReference>
<name>E6PL20_9ZZZZ</name>
<comment type="caution">
    <text evidence="1">The sequence shown here is derived from an EMBL/GenBank/DDBJ whole genome shotgun (WGS) entry which is preliminary data.</text>
</comment>
<evidence type="ECO:0008006" key="2">
    <source>
        <dbReference type="Google" id="ProtNLM"/>
    </source>
</evidence>
<reference evidence="1" key="1">
    <citation type="submission" date="2009-10" db="EMBL/GenBank/DDBJ databases">
        <title>Diversity of trophic interactions inside an arsenic-rich microbial ecosystem.</title>
        <authorList>
            <person name="Bertin P.N."/>
            <person name="Heinrich-Salmeron A."/>
            <person name="Pelletier E."/>
            <person name="Goulhen-Chollet F."/>
            <person name="Arsene-Ploetze F."/>
            <person name="Gallien S."/>
            <person name="Calteau A."/>
            <person name="Vallenet D."/>
            <person name="Casiot C."/>
            <person name="Chane-Woon-Ming B."/>
            <person name="Giloteaux L."/>
            <person name="Barakat M."/>
            <person name="Bonnefoy V."/>
            <person name="Bruneel O."/>
            <person name="Chandler M."/>
            <person name="Cleiss J."/>
            <person name="Duran R."/>
            <person name="Elbaz-Poulichet F."/>
            <person name="Fonknechten N."/>
            <person name="Lauga B."/>
            <person name="Mornico D."/>
            <person name="Ortet P."/>
            <person name="Schaeffer C."/>
            <person name="Siguier P."/>
            <person name="Alexander Thil Smith A."/>
            <person name="Van Dorsselaer A."/>
            <person name="Weissenbach J."/>
            <person name="Medigue C."/>
            <person name="Le Paslier D."/>
        </authorList>
    </citation>
    <scope>NUCLEOTIDE SEQUENCE</scope>
</reference>
<sequence>MYSSTFIFAKRQFDAAFHRLDQAIAAAARDLPGYLGEESWENPSTGWTSNVYYWETLEALQALMRHPLHLEAKAAQANWLDGYQVIIAKVLRAYGDDKLDHPAQGSRLLP</sequence>
<accession>E6PL20</accession>
<evidence type="ECO:0000313" key="1">
    <source>
        <dbReference type="EMBL" id="CBH95621.1"/>
    </source>
</evidence>
<organism evidence="1">
    <name type="scientific">mine drainage metagenome</name>
    <dbReference type="NCBI Taxonomy" id="410659"/>
    <lineage>
        <taxon>unclassified sequences</taxon>
        <taxon>metagenomes</taxon>
        <taxon>ecological metagenomes</taxon>
    </lineage>
</organism>
<proteinExistence type="predicted"/>
<gene>
    <name evidence="1" type="ORF">CARN2_1885</name>
</gene>
<dbReference type="EMBL" id="CABM01000008">
    <property type="protein sequence ID" value="CBH95621.1"/>
    <property type="molecule type" value="Genomic_DNA"/>
</dbReference>
<dbReference type="AlphaFoldDB" id="E6PL20"/>